<proteinExistence type="predicted"/>
<reference evidence="2" key="1">
    <citation type="submission" date="2014-05" db="EMBL/GenBank/DDBJ databases">
        <title>The transcriptome of the halophilic microalga Tetraselmis sp. GSL018 isolated from the Great Salt Lake, Utah.</title>
        <authorList>
            <person name="Jinkerson R.E."/>
            <person name="D'Adamo S."/>
            <person name="Posewitz M.C."/>
        </authorList>
    </citation>
    <scope>NUCLEOTIDE SEQUENCE</scope>
    <source>
        <strain evidence="2">GSL018</strain>
    </source>
</reference>
<evidence type="ECO:0000256" key="1">
    <source>
        <dbReference type="SAM" id="MobiDB-lite"/>
    </source>
</evidence>
<dbReference type="AlphaFoldDB" id="A0A061RP29"/>
<feature type="region of interest" description="Disordered" evidence="1">
    <location>
        <begin position="1"/>
        <end position="61"/>
    </location>
</feature>
<organism evidence="2">
    <name type="scientific">Tetraselmis sp. GSL018</name>
    <dbReference type="NCBI Taxonomy" id="582737"/>
    <lineage>
        <taxon>Eukaryota</taxon>
        <taxon>Viridiplantae</taxon>
        <taxon>Chlorophyta</taxon>
        <taxon>core chlorophytes</taxon>
        <taxon>Chlorodendrophyceae</taxon>
        <taxon>Chlorodendrales</taxon>
        <taxon>Chlorodendraceae</taxon>
        <taxon>Tetraselmis</taxon>
    </lineage>
</organism>
<protein>
    <submittedName>
        <fullName evidence="2">Uncharacterized protein</fullName>
    </submittedName>
</protein>
<name>A0A061RP29_9CHLO</name>
<accession>A0A061RP29</accession>
<dbReference type="EMBL" id="GBEZ01013546">
    <property type="protein sequence ID" value="JAC72450.1"/>
    <property type="molecule type" value="Transcribed_RNA"/>
</dbReference>
<evidence type="ECO:0000313" key="2">
    <source>
        <dbReference type="EMBL" id="JAC72450.1"/>
    </source>
</evidence>
<feature type="compositionally biased region" description="Basic and acidic residues" evidence="1">
    <location>
        <begin position="15"/>
        <end position="38"/>
    </location>
</feature>
<gene>
    <name evidence="2" type="ORF">TSPGSL018_31312</name>
</gene>
<sequence length="89" mass="10123">MNQARTEISGACSREPQKEDRGHRELIYPPSRGHEMHQSKILSEPTAPTLQRGSLPPVSKRPGLQNRFEILDTAQKSVVAILFYSWLRP</sequence>